<dbReference type="EMBL" id="FOVF01000044">
    <property type="protein sequence ID" value="SFN66554.1"/>
    <property type="molecule type" value="Genomic_DNA"/>
</dbReference>
<dbReference type="AlphaFoldDB" id="A0A1I5AVS9"/>
<sequence length="304" mass="30924">MDTVDQHGLRALRDPRRHLLRAWVLALSVLLPMAGELEAAPQLPDFTYQGFLRQNGAPANGAYNFSFTLFNAASGGSQVGATVSASSFPVVDGVFTQSLAFPGAFNGTQLWLEVSVNGTPMLPRQAVSTTPVAQFSLSGSINGAAGGDLAGSYPNPSIASSAVTNSKIASGAVTSSKIGSSAVTTSAIATGAVTADELASNAVTTAKIANGAVTLSKIAGGRANGNIGLVLNGGQCYDTNVGVPGAQIGDIAVFNMQASAVVGTNILIWPIKVSSAGNVFTRFCNVGNTVQSINNEGVIIETFR</sequence>
<evidence type="ECO:0000313" key="1">
    <source>
        <dbReference type="EMBL" id="SFN66554.1"/>
    </source>
</evidence>
<keyword evidence="2" id="KW-1185">Reference proteome</keyword>
<proteinExistence type="predicted"/>
<name>A0A1I5AVS9_9GAMM</name>
<reference evidence="1 2" key="1">
    <citation type="submission" date="2016-10" db="EMBL/GenBank/DDBJ databases">
        <authorList>
            <person name="de Groot N.N."/>
        </authorList>
    </citation>
    <scope>NUCLEOTIDE SEQUENCE [LARGE SCALE GENOMIC DNA]</scope>
    <source>
        <strain evidence="1 2">CGMCC 1.7659</strain>
    </source>
</reference>
<accession>A0A1I5AVS9</accession>
<dbReference type="Proteomes" id="UP000198575">
    <property type="component" value="Unassembled WGS sequence"/>
</dbReference>
<gene>
    <name evidence="1" type="ORF">SAMN05216289_14410</name>
</gene>
<dbReference type="STRING" id="578942.SAMN05216289_14410"/>
<evidence type="ECO:0000313" key="2">
    <source>
        <dbReference type="Proteomes" id="UP000198575"/>
    </source>
</evidence>
<organism evidence="1 2">
    <name type="scientific">Dokdonella immobilis</name>
    <dbReference type="NCBI Taxonomy" id="578942"/>
    <lineage>
        <taxon>Bacteria</taxon>
        <taxon>Pseudomonadati</taxon>
        <taxon>Pseudomonadota</taxon>
        <taxon>Gammaproteobacteria</taxon>
        <taxon>Lysobacterales</taxon>
        <taxon>Rhodanobacteraceae</taxon>
        <taxon>Dokdonella</taxon>
    </lineage>
</organism>
<protein>
    <submittedName>
        <fullName evidence="1">Uncharacterized protein</fullName>
    </submittedName>
</protein>